<accession>A0A7I8DYS3</accession>
<reference evidence="3" key="3">
    <citation type="submission" date="2021-10" db="EMBL/GenBank/DDBJ databases">
        <title>Collection of gut derived symbiotic bacterial strains cultured from healthy donors.</title>
        <authorList>
            <person name="Lin H."/>
            <person name="Littmann E."/>
            <person name="Kohout C."/>
            <person name="Pamer E.G."/>
        </authorList>
    </citation>
    <scope>NUCLEOTIDE SEQUENCE</scope>
    <source>
        <strain evidence="3">DFI.5.2</strain>
    </source>
</reference>
<organism evidence="1 4">
    <name type="scientific">Faecalibacillus intestinalis</name>
    <dbReference type="NCBI Taxonomy" id="1982626"/>
    <lineage>
        <taxon>Bacteria</taxon>
        <taxon>Bacillati</taxon>
        <taxon>Bacillota</taxon>
        <taxon>Erysipelotrichia</taxon>
        <taxon>Erysipelotrichales</taxon>
        <taxon>Coprobacillaceae</taxon>
        <taxon>Faecalibacillus</taxon>
    </lineage>
</organism>
<evidence type="ECO:0000313" key="1">
    <source>
        <dbReference type="EMBL" id="BCL57658.1"/>
    </source>
</evidence>
<dbReference type="Proteomes" id="UP000593842">
    <property type="component" value="Chromosome"/>
</dbReference>
<dbReference type="EMBL" id="AP024085">
    <property type="protein sequence ID" value="BCL57658.1"/>
    <property type="molecule type" value="Genomic_DNA"/>
</dbReference>
<dbReference type="EMBL" id="AP024085">
    <property type="protein sequence ID" value="BCL57668.1"/>
    <property type="molecule type" value="Genomic_DNA"/>
</dbReference>
<dbReference type="EMBL" id="JAJDKQ010000068">
    <property type="protein sequence ID" value="MCB8563330.1"/>
    <property type="molecule type" value="Genomic_DNA"/>
</dbReference>
<dbReference type="Proteomes" id="UP001197827">
    <property type="component" value="Unassembled WGS sequence"/>
</dbReference>
<evidence type="ECO:0000313" key="2">
    <source>
        <dbReference type="EMBL" id="BCL57668.1"/>
    </source>
</evidence>
<reference evidence="1" key="1">
    <citation type="journal article" date="2020" name="Microbiol. Resour. Announc.">
        <title>Complete Genome Sequence of Faecalibacillus intestinalis JCM 34082, Isolated from Feces from a Healthy Japanese Female.</title>
        <authorList>
            <person name="Sakamoto M."/>
            <person name="Ikeyama N."/>
            <person name="Toyoda A."/>
            <person name="Murakami T."/>
            <person name="Mori H."/>
            <person name="Ohkuma M."/>
        </authorList>
    </citation>
    <scope>NUCLEOTIDE SEQUENCE</scope>
    <source>
        <strain evidence="1">14EGH31</strain>
    </source>
</reference>
<reference evidence="4" key="2">
    <citation type="submission" date="2020-09" db="EMBL/GenBank/DDBJ databases">
        <title>Complete genome sequencing of Faecalibacillus intestinalis strain 14EGH31.</title>
        <authorList>
            <person name="Sakamoto M."/>
            <person name="Murakami T."/>
            <person name="Mori H."/>
        </authorList>
    </citation>
    <scope>NUCLEOTIDE SEQUENCE [LARGE SCALE GENOMIC DNA]</scope>
    <source>
        <strain evidence="4">14EGH31</strain>
    </source>
</reference>
<dbReference type="RefSeq" id="WP_118744030.1">
    <property type="nucleotide sequence ID" value="NZ_AP024085.1"/>
</dbReference>
<dbReference type="KEGG" id="fit:Fi14EGH31_13800"/>
<proteinExistence type="predicted"/>
<gene>
    <name evidence="1" type="ORF">Fi14EGH31_13700</name>
    <name evidence="2" type="ORF">Fi14EGH31_13800</name>
    <name evidence="3" type="ORF">LJD74_15185</name>
</gene>
<evidence type="ECO:0000313" key="3">
    <source>
        <dbReference type="EMBL" id="MCB8563330.1"/>
    </source>
</evidence>
<dbReference type="GeneID" id="70579819"/>
<name>A0A7I8DYS3_9FIRM</name>
<sequence>MNTVYAFKSGVHINSSTIKKITKAYFEIVKKELPEEALNFEVNDFILEEIKAQIKSKKICL</sequence>
<protein>
    <submittedName>
        <fullName evidence="1">Uncharacterized protein</fullName>
    </submittedName>
</protein>
<evidence type="ECO:0000313" key="4">
    <source>
        <dbReference type="Proteomes" id="UP000593842"/>
    </source>
</evidence>
<dbReference type="KEGG" id="fit:Fi14EGH31_13700"/>
<dbReference type="AlphaFoldDB" id="A0A7I8DYS3"/>